<dbReference type="PANTHER" id="PTHR44329">
    <property type="entry name" value="SERINE/THREONINE-PROTEIN KINASE TNNI3K-RELATED"/>
    <property type="match status" value="1"/>
</dbReference>
<dbReference type="InterPro" id="IPR017441">
    <property type="entry name" value="Protein_kinase_ATP_BS"/>
</dbReference>
<dbReference type="Pfam" id="PF07714">
    <property type="entry name" value="PK_Tyr_Ser-Thr"/>
    <property type="match status" value="1"/>
</dbReference>
<keyword evidence="14" id="KW-1185">Reference proteome</keyword>
<dbReference type="AlphaFoldDB" id="A0AAP0JQ76"/>
<feature type="binding site" evidence="10">
    <location>
        <position position="747"/>
    </location>
    <ligand>
        <name>ATP</name>
        <dbReference type="ChEBI" id="CHEBI:30616"/>
    </ligand>
</feature>
<evidence type="ECO:0000313" key="14">
    <source>
        <dbReference type="Proteomes" id="UP001417504"/>
    </source>
</evidence>
<reference evidence="13 14" key="1">
    <citation type="submission" date="2024-01" db="EMBL/GenBank/DDBJ databases">
        <title>Genome assemblies of Stephania.</title>
        <authorList>
            <person name="Yang L."/>
        </authorList>
    </citation>
    <scope>NUCLEOTIDE SEQUENCE [LARGE SCALE GENOMIC DNA]</scope>
    <source>
        <strain evidence="13">QJT</strain>
        <tissue evidence="13">Leaf</tissue>
    </source>
</reference>
<feature type="compositionally biased region" description="Polar residues" evidence="11">
    <location>
        <begin position="381"/>
        <end position="397"/>
    </location>
</feature>
<feature type="region of interest" description="Disordered" evidence="11">
    <location>
        <begin position="507"/>
        <end position="528"/>
    </location>
</feature>
<evidence type="ECO:0000256" key="5">
    <source>
        <dbReference type="ARBA" id="ARBA00022741"/>
    </source>
</evidence>
<feature type="compositionally biased region" description="Polar residues" evidence="11">
    <location>
        <begin position="622"/>
        <end position="636"/>
    </location>
</feature>
<evidence type="ECO:0000256" key="1">
    <source>
        <dbReference type="ARBA" id="ARBA00010507"/>
    </source>
</evidence>
<gene>
    <name evidence="13" type="ORF">Sjap_007967</name>
</gene>
<comment type="caution">
    <text evidence="13">The sequence shown here is derived from an EMBL/GenBank/DDBJ whole genome shotgun (WGS) entry which is preliminary data.</text>
</comment>
<evidence type="ECO:0000256" key="7">
    <source>
        <dbReference type="ARBA" id="ARBA00022840"/>
    </source>
</evidence>
<dbReference type="Gene3D" id="3.30.200.20">
    <property type="entry name" value="Phosphorylase Kinase, domain 1"/>
    <property type="match status" value="1"/>
</dbReference>
<accession>A0AAP0JQ76</accession>
<evidence type="ECO:0000256" key="6">
    <source>
        <dbReference type="ARBA" id="ARBA00022777"/>
    </source>
</evidence>
<dbReference type="EC" id="2.7.11.1" evidence="2"/>
<feature type="region of interest" description="Disordered" evidence="11">
    <location>
        <begin position="1"/>
        <end position="84"/>
    </location>
</feature>
<feature type="region of interest" description="Disordered" evidence="11">
    <location>
        <begin position="546"/>
        <end position="572"/>
    </location>
</feature>
<dbReference type="GO" id="GO:0004674">
    <property type="term" value="F:protein serine/threonine kinase activity"/>
    <property type="evidence" value="ECO:0007669"/>
    <property type="project" value="UniProtKB-KW"/>
</dbReference>
<keyword evidence="6" id="KW-0418">Kinase</keyword>
<name>A0AAP0JQ76_9MAGN</name>
<dbReference type="InterPro" id="IPR011009">
    <property type="entry name" value="Kinase-like_dom_sf"/>
</dbReference>
<evidence type="ECO:0000256" key="11">
    <source>
        <dbReference type="SAM" id="MobiDB-lite"/>
    </source>
</evidence>
<feature type="region of interest" description="Disordered" evidence="11">
    <location>
        <begin position="592"/>
        <end position="665"/>
    </location>
</feature>
<keyword evidence="3" id="KW-0723">Serine/threonine-protein kinase</keyword>
<dbReference type="Proteomes" id="UP001417504">
    <property type="component" value="Unassembled WGS sequence"/>
</dbReference>
<feature type="compositionally biased region" description="Basic and acidic residues" evidence="11">
    <location>
        <begin position="637"/>
        <end position="665"/>
    </location>
</feature>
<proteinExistence type="inferred from homology"/>
<evidence type="ECO:0000256" key="10">
    <source>
        <dbReference type="PROSITE-ProRule" id="PRU10141"/>
    </source>
</evidence>
<feature type="region of interest" description="Disordered" evidence="11">
    <location>
        <begin position="381"/>
        <end position="425"/>
    </location>
</feature>
<organism evidence="13 14">
    <name type="scientific">Stephania japonica</name>
    <dbReference type="NCBI Taxonomy" id="461633"/>
    <lineage>
        <taxon>Eukaryota</taxon>
        <taxon>Viridiplantae</taxon>
        <taxon>Streptophyta</taxon>
        <taxon>Embryophyta</taxon>
        <taxon>Tracheophyta</taxon>
        <taxon>Spermatophyta</taxon>
        <taxon>Magnoliopsida</taxon>
        <taxon>Ranunculales</taxon>
        <taxon>Menispermaceae</taxon>
        <taxon>Menispermoideae</taxon>
        <taxon>Cissampelideae</taxon>
        <taxon>Stephania</taxon>
    </lineage>
</organism>
<evidence type="ECO:0000313" key="13">
    <source>
        <dbReference type="EMBL" id="KAK9137373.1"/>
    </source>
</evidence>
<feature type="region of interest" description="Disordered" evidence="11">
    <location>
        <begin position="340"/>
        <end position="369"/>
    </location>
</feature>
<comment type="catalytic activity">
    <reaction evidence="8">
        <text>L-threonyl-[protein] + ATP = O-phospho-L-threonyl-[protein] + ADP + H(+)</text>
        <dbReference type="Rhea" id="RHEA:46608"/>
        <dbReference type="Rhea" id="RHEA-COMP:11060"/>
        <dbReference type="Rhea" id="RHEA-COMP:11605"/>
        <dbReference type="ChEBI" id="CHEBI:15378"/>
        <dbReference type="ChEBI" id="CHEBI:30013"/>
        <dbReference type="ChEBI" id="CHEBI:30616"/>
        <dbReference type="ChEBI" id="CHEBI:61977"/>
        <dbReference type="ChEBI" id="CHEBI:456216"/>
        <dbReference type="EC" id="2.7.11.1"/>
    </reaction>
</comment>
<evidence type="ECO:0000256" key="4">
    <source>
        <dbReference type="ARBA" id="ARBA00022679"/>
    </source>
</evidence>
<dbReference type="InterPro" id="IPR008271">
    <property type="entry name" value="Ser/Thr_kinase_AS"/>
</dbReference>
<keyword evidence="4" id="KW-0808">Transferase</keyword>
<feature type="compositionally biased region" description="Polar residues" evidence="11">
    <location>
        <begin position="405"/>
        <end position="425"/>
    </location>
</feature>
<dbReference type="Gene3D" id="1.10.510.10">
    <property type="entry name" value="Transferase(Phosphotransferase) domain 1"/>
    <property type="match status" value="2"/>
</dbReference>
<feature type="domain" description="Protein kinase" evidence="12">
    <location>
        <begin position="719"/>
        <end position="953"/>
    </location>
</feature>
<dbReference type="PROSITE" id="PS50011">
    <property type="entry name" value="PROTEIN_KINASE_DOM"/>
    <property type="match status" value="1"/>
</dbReference>
<comment type="catalytic activity">
    <reaction evidence="9">
        <text>L-seryl-[protein] + ATP = O-phospho-L-seryl-[protein] + ADP + H(+)</text>
        <dbReference type="Rhea" id="RHEA:17989"/>
        <dbReference type="Rhea" id="RHEA-COMP:9863"/>
        <dbReference type="Rhea" id="RHEA-COMP:11604"/>
        <dbReference type="ChEBI" id="CHEBI:15378"/>
        <dbReference type="ChEBI" id="CHEBI:29999"/>
        <dbReference type="ChEBI" id="CHEBI:30616"/>
        <dbReference type="ChEBI" id="CHEBI:83421"/>
        <dbReference type="ChEBI" id="CHEBI:456216"/>
        <dbReference type="EC" id="2.7.11.1"/>
    </reaction>
</comment>
<dbReference type="EMBL" id="JBBNAE010000003">
    <property type="protein sequence ID" value="KAK9137373.1"/>
    <property type="molecule type" value="Genomic_DNA"/>
</dbReference>
<dbReference type="GO" id="GO:0005524">
    <property type="term" value="F:ATP binding"/>
    <property type="evidence" value="ECO:0007669"/>
    <property type="project" value="UniProtKB-UniRule"/>
</dbReference>
<dbReference type="PANTHER" id="PTHR44329:SF146">
    <property type="entry name" value="SERINE_THREONINE-PROTEIN KINASE SIS8-RELATED"/>
    <property type="match status" value="1"/>
</dbReference>
<dbReference type="FunFam" id="3.30.200.20:FF:000060">
    <property type="entry name" value="Serine/threonine-protein kinase isoform 1"/>
    <property type="match status" value="1"/>
</dbReference>
<dbReference type="Pfam" id="PF14381">
    <property type="entry name" value="EDR1_CTR1_ARMC3_pept"/>
    <property type="match status" value="1"/>
</dbReference>
<feature type="compositionally biased region" description="Low complexity" evidence="11">
    <location>
        <begin position="36"/>
        <end position="49"/>
    </location>
</feature>
<dbReference type="SMART" id="SM00220">
    <property type="entry name" value="S_TKc"/>
    <property type="match status" value="1"/>
</dbReference>
<dbReference type="InterPro" id="IPR000719">
    <property type="entry name" value="Prot_kinase_dom"/>
</dbReference>
<feature type="compositionally biased region" description="Polar residues" evidence="11">
    <location>
        <begin position="344"/>
        <end position="356"/>
    </location>
</feature>
<evidence type="ECO:0000256" key="8">
    <source>
        <dbReference type="ARBA" id="ARBA00047899"/>
    </source>
</evidence>
<protein>
    <recommendedName>
        <fullName evidence="2">non-specific serine/threonine protein kinase</fullName>
        <ecNumber evidence="2">2.7.11.1</ecNumber>
    </recommendedName>
</protein>
<feature type="compositionally biased region" description="Polar residues" evidence="11">
    <location>
        <begin position="594"/>
        <end position="607"/>
    </location>
</feature>
<feature type="compositionally biased region" description="Basic and acidic residues" evidence="11">
    <location>
        <begin position="608"/>
        <end position="621"/>
    </location>
</feature>
<evidence type="ECO:0000256" key="3">
    <source>
        <dbReference type="ARBA" id="ARBA00022527"/>
    </source>
</evidence>
<dbReference type="PROSITE" id="PS00108">
    <property type="entry name" value="PROTEIN_KINASE_ST"/>
    <property type="match status" value="1"/>
</dbReference>
<evidence type="ECO:0000259" key="12">
    <source>
        <dbReference type="PROSITE" id="PS50011"/>
    </source>
</evidence>
<comment type="similarity">
    <text evidence="1">Belongs to the protein kinase superfamily. TKL Ser/Thr protein kinase family. RAF subfamily.</text>
</comment>
<dbReference type="InterPro" id="IPR055164">
    <property type="entry name" value="EDR1/CTR1/ARMC3-like_pept-like"/>
</dbReference>
<feature type="compositionally biased region" description="Low complexity" evidence="11">
    <location>
        <begin position="554"/>
        <end position="566"/>
    </location>
</feature>
<dbReference type="InterPro" id="IPR051681">
    <property type="entry name" value="Ser/Thr_Kinases-Pseudokinases"/>
</dbReference>
<evidence type="ECO:0000256" key="2">
    <source>
        <dbReference type="ARBA" id="ARBA00012513"/>
    </source>
</evidence>
<dbReference type="PROSITE" id="PS00107">
    <property type="entry name" value="PROTEIN_KINASE_ATP"/>
    <property type="match status" value="1"/>
</dbReference>
<sequence>MKHIFKKLHFGSSGSGSGSGSGGSGSHDPNRSNEVPSPSAQQSPAISPSGAVAAANPVYSPAGPPSPSAPVPITAGGDRSTDYFSSEEEYQVQLALAISASNSECRDSRDDDQIHHAKILSLGSRGGGGSAGEGGAAAAAAELLSRRYWDYDVLDYNEKVVDGFYDIYGLSNDPASHGKMPSLADIQTNLGDSQFEVVFVNRAVDPNLEELHQVAKCIALGCPATQIGLLAQRLADVVTEHLGGPVRDDNVMISKWIEKRVELRTSLHTTMLPIGSLNVGLSRHRALLFKVLADNVGIPCKLVKGSHYTGIDEDAVNLIKLDDGSEYLVDLMGEPGTLIPADVSNRNPSVQASNSLGRGPSKVDIPMDEHNADDGKVILQDQSFSEKNPNTENTMTFSSGSSGSMPVSTGYESRNSTPVVPPKQSGTVYSSGIETSLPYKVKLEDAGIGDSVKEKVNVVTNPPYSREDPKDLFADLNPFQLRGSGKIFMQNKPVDNKVNDLSRLRENLASGPGRPPVPMMWKNRSTRNEVPRTKQYEYVEGLLPRNNQEVNPYSSSSLASPSSVSSGKVRPEVSDSTIVNTTGFSFPTTIAKDTGTTSDAGNLMSESNTDHYNRVASDERANQTVRSDTVTNSPLENRQEEDRSSEEVSRNDMVDVTEENEKNAMDRKYRRKSVNDRFMGLNLLSRHIEDSSSPSDTGSSRLNPMLEDVGECEILWEDLVIGERIGLGSYGEVYHADWNGTEVAVKKFLDQDFYGDALDEFRREVRIMRRLRHPNVVLFLGAVTRPPNLSIITEFLPRGSLYRILHRPNCQIDEKRRIRMAIDVSRGMNCLHTSIPPVVHRDLKSPNLLVDKNWNVKPEWMAPEVLRNEPSNEKCDVYSFGIILWELATLRMPWSGMNPMQVVGAVGFQNRRLDISKEIDPVVARIIRECWQTDPNSRPSFAQLTADLRHLQRLAVPSHLENPSSPMAEESLASTPP</sequence>
<keyword evidence="5 10" id="KW-0547">Nucleotide-binding</keyword>
<keyword evidence="7 10" id="KW-0067">ATP-binding</keyword>
<dbReference type="InterPro" id="IPR001245">
    <property type="entry name" value="Ser-Thr/Tyr_kinase_cat_dom"/>
</dbReference>
<feature type="compositionally biased region" description="Gly residues" evidence="11">
    <location>
        <begin position="13"/>
        <end position="25"/>
    </location>
</feature>
<dbReference type="CDD" id="cd13999">
    <property type="entry name" value="STKc_MAP3K-like"/>
    <property type="match status" value="1"/>
</dbReference>
<evidence type="ECO:0000256" key="9">
    <source>
        <dbReference type="ARBA" id="ARBA00048679"/>
    </source>
</evidence>
<dbReference type="SUPFAM" id="SSF56112">
    <property type="entry name" value="Protein kinase-like (PK-like)"/>
    <property type="match status" value="1"/>
</dbReference>